<comment type="caution">
    <text evidence="3">The sequence shown here is derived from an EMBL/GenBank/DDBJ whole genome shotgun (WGS) entry which is preliminary data.</text>
</comment>
<accession>A0ABQ3VE43</accession>
<dbReference type="Proteomes" id="UP000635565">
    <property type="component" value="Unassembled WGS sequence"/>
</dbReference>
<proteinExistence type="predicted"/>
<feature type="domain" description="DUF7800" evidence="2">
    <location>
        <begin position="1"/>
        <end position="76"/>
    </location>
</feature>
<dbReference type="CDD" id="cd07389">
    <property type="entry name" value="MPP_PhoD"/>
    <property type="match status" value="1"/>
</dbReference>
<dbReference type="Gene3D" id="3.60.21.70">
    <property type="entry name" value="PhoD-like phosphatase"/>
    <property type="match status" value="1"/>
</dbReference>
<dbReference type="InterPro" id="IPR038607">
    <property type="entry name" value="PhoD-like_sf"/>
</dbReference>
<dbReference type="PANTHER" id="PTHR37031:SF2">
    <property type="entry name" value="PHOD-LIKE PHOSPHATASE METALLOPHOSPHATASE DOMAIN-CONTAINING PROTEIN"/>
    <property type="match status" value="1"/>
</dbReference>
<dbReference type="Pfam" id="PF25077">
    <property type="entry name" value="DUF7800"/>
    <property type="match status" value="1"/>
</dbReference>
<evidence type="ECO:0000313" key="3">
    <source>
        <dbReference type="EMBL" id="GHO84187.1"/>
    </source>
</evidence>
<dbReference type="SUPFAM" id="SSF56300">
    <property type="entry name" value="Metallo-dependent phosphatases"/>
    <property type="match status" value="1"/>
</dbReference>
<evidence type="ECO:0000313" key="4">
    <source>
        <dbReference type="Proteomes" id="UP000635565"/>
    </source>
</evidence>
<feature type="domain" description="PhoD-like phosphatase metallophosphatase" evidence="1">
    <location>
        <begin position="147"/>
        <end position="224"/>
    </location>
</feature>
<dbReference type="InterPro" id="IPR018946">
    <property type="entry name" value="PhoD-like_MPP"/>
</dbReference>
<evidence type="ECO:0000259" key="2">
    <source>
        <dbReference type="Pfam" id="PF25077"/>
    </source>
</evidence>
<evidence type="ECO:0000259" key="1">
    <source>
        <dbReference type="Pfam" id="PF09423"/>
    </source>
</evidence>
<name>A0ABQ3VE43_9CHLR</name>
<reference evidence="3 4" key="1">
    <citation type="journal article" date="2021" name="Int. J. Syst. Evol. Microbiol.">
        <title>Reticulibacter mediterranei gen. nov., sp. nov., within the new family Reticulibacteraceae fam. nov., and Ktedonospora formicarum gen. nov., sp. nov., Ktedonobacter robiniae sp. nov., Dictyobacter formicarum sp. nov. and Dictyobacter arantiisoli sp. nov., belonging to the class Ktedonobacteria.</title>
        <authorList>
            <person name="Yabe S."/>
            <person name="Zheng Y."/>
            <person name="Wang C.M."/>
            <person name="Sakai Y."/>
            <person name="Abe K."/>
            <person name="Yokota A."/>
            <person name="Donadio S."/>
            <person name="Cavaletti L."/>
            <person name="Monciardini P."/>
        </authorList>
    </citation>
    <scope>NUCLEOTIDE SEQUENCE [LARGE SCALE GENOMIC DNA]</scope>
    <source>
        <strain evidence="3 4">SOSP1-9</strain>
    </source>
</reference>
<dbReference type="Pfam" id="PF09423">
    <property type="entry name" value="PhoD"/>
    <property type="match status" value="1"/>
</dbReference>
<dbReference type="InterPro" id="IPR056702">
    <property type="entry name" value="DUF7800"/>
</dbReference>
<protein>
    <submittedName>
        <fullName evidence="3">Metallophosphatase</fullName>
    </submittedName>
</protein>
<dbReference type="RefSeq" id="WP_201361826.1">
    <property type="nucleotide sequence ID" value="NZ_BNJJ01000005.1"/>
</dbReference>
<gene>
    <name evidence="3" type="ORF">KSZ_21930</name>
</gene>
<dbReference type="PANTHER" id="PTHR37031">
    <property type="entry name" value="METALLOPHOSPHATASE BINDING DOMAIN PROTEIN"/>
    <property type="match status" value="1"/>
</dbReference>
<dbReference type="InterPro" id="IPR029052">
    <property type="entry name" value="Metallo-depent_PP-like"/>
</dbReference>
<keyword evidence="4" id="KW-1185">Reference proteome</keyword>
<dbReference type="EMBL" id="BNJJ01000005">
    <property type="protein sequence ID" value="GHO84187.1"/>
    <property type="molecule type" value="Genomic_DNA"/>
</dbReference>
<organism evidence="3 4">
    <name type="scientific">Dictyobacter formicarum</name>
    <dbReference type="NCBI Taxonomy" id="2778368"/>
    <lineage>
        <taxon>Bacteria</taxon>
        <taxon>Bacillati</taxon>
        <taxon>Chloroflexota</taxon>
        <taxon>Ktedonobacteria</taxon>
        <taxon>Ktedonobacterales</taxon>
        <taxon>Dictyobacteraceae</taxon>
        <taxon>Dictyobacter</taxon>
    </lineage>
</organism>
<sequence>MPDLRVGPLVRAVSPDSIVIWAELTAAETVTLRVYTNGIADAPQTVSQRSTMVGGHHYVALELRHLQAATWYTYQLIGASSGEELVQIAALPVAQCFRTLATPSSALASPLRIAYGSCRKAEANQPDALSALGHWLGEHFEQRETAWPHLLLLIGDQIYADEPSASLRQTSPHLGVEATSYEDFCHFYHYAWSADSGVRQALATLPTYMIFDDHEITNNWNSMPTWRSTAIQAGREQMMIDGLVAYWIYQGWGNLIQHTTQHPLLTIMQQAAESGEDALEQLRDYVRRDLYGEVGLRWHYEISSTPPIFVANARTERTATMTEKEEDILAPTRIISRKQTTDLQNWYASDQSTLAILVSSVPVLLPPAIGWLEYLTGQRFWLTKNNRLSQLGLQLARVQQRIAIRAGFDHWPLYPVSWQDLLRLFQQPKDALILSGDVHFSYALAARLMHRPDTDTYLYQFVSTPLQNELSPSDQRKIKLQAWISRWSYGGLKQRILPLAAIDNTVHIDRNLLFENTLAIVTLQADSRGRYIPQQDYLGCINGQLKKIASTTLPAARK</sequence>